<reference evidence="2" key="5">
    <citation type="journal article" date="2021" name="G3 (Bethesda)">
        <title>Aegilops tauschii genome assembly Aet v5.0 features greater sequence contiguity and improved annotation.</title>
        <authorList>
            <person name="Wang L."/>
            <person name="Zhu T."/>
            <person name="Rodriguez J.C."/>
            <person name="Deal K.R."/>
            <person name="Dubcovsky J."/>
            <person name="McGuire P.E."/>
            <person name="Lux T."/>
            <person name="Spannagl M."/>
            <person name="Mayer K.F.X."/>
            <person name="Baldrich P."/>
            <person name="Meyers B.C."/>
            <person name="Huo N."/>
            <person name="Gu Y.Q."/>
            <person name="Zhou H."/>
            <person name="Devos K.M."/>
            <person name="Bennetzen J.L."/>
            <person name="Unver T."/>
            <person name="Budak H."/>
            <person name="Gulick P.J."/>
            <person name="Galiba G."/>
            <person name="Kalapos B."/>
            <person name="Nelson D.R."/>
            <person name="Li P."/>
            <person name="You F.M."/>
            <person name="Luo M.C."/>
            <person name="Dvorak J."/>
        </authorList>
    </citation>
    <scope>NUCLEOTIDE SEQUENCE [LARGE SCALE GENOMIC DNA]</scope>
    <source>
        <strain evidence="2">cv. AL8/78</strain>
    </source>
</reference>
<evidence type="ECO:0000313" key="3">
    <source>
        <dbReference type="Proteomes" id="UP000015105"/>
    </source>
</evidence>
<feature type="domain" description="Retrotransposon gag" evidence="1">
    <location>
        <begin position="36"/>
        <end position="128"/>
    </location>
</feature>
<accession>A0A453M3B5</accession>
<dbReference type="InterPro" id="IPR005162">
    <property type="entry name" value="Retrotrans_gag_dom"/>
</dbReference>
<keyword evidence="3" id="KW-1185">Reference proteome</keyword>
<reference evidence="3" key="2">
    <citation type="journal article" date="2017" name="Nat. Plants">
        <title>The Aegilops tauschii genome reveals multiple impacts of transposons.</title>
        <authorList>
            <person name="Zhao G."/>
            <person name="Zou C."/>
            <person name="Li K."/>
            <person name="Wang K."/>
            <person name="Li T."/>
            <person name="Gao L."/>
            <person name="Zhang X."/>
            <person name="Wang H."/>
            <person name="Yang Z."/>
            <person name="Liu X."/>
            <person name="Jiang W."/>
            <person name="Mao L."/>
            <person name="Kong X."/>
            <person name="Jiao Y."/>
            <person name="Jia J."/>
        </authorList>
    </citation>
    <scope>NUCLEOTIDE SEQUENCE [LARGE SCALE GENOMIC DNA]</scope>
    <source>
        <strain evidence="3">cv. AL8/78</strain>
    </source>
</reference>
<reference evidence="2" key="3">
    <citation type="journal article" date="2017" name="Nature">
        <title>Genome sequence of the progenitor of the wheat D genome Aegilops tauschii.</title>
        <authorList>
            <person name="Luo M.C."/>
            <person name="Gu Y.Q."/>
            <person name="Puiu D."/>
            <person name="Wang H."/>
            <person name="Twardziok S.O."/>
            <person name="Deal K.R."/>
            <person name="Huo N."/>
            <person name="Zhu T."/>
            <person name="Wang L."/>
            <person name="Wang Y."/>
            <person name="McGuire P.E."/>
            <person name="Liu S."/>
            <person name="Long H."/>
            <person name="Ramasamy R.K."/>
            <person name="Rodriguez J.C."/>
            <person name="Van S.L."/>
            <person name="Yuan L."/>
            <person name="Wang Z."/>
            <person name="Xia Z."/>
            <person name="Xiao L."/>
            <person name="Anderson O.D."/>
            <person name="Ouyang S."/>
            <person name="Liang Y."/>
            <person name="Zimin A.V."/>
            <person name="Pertea G."/>
            <person name="Qi P."/>
            <person name="Bennetzen J.L."/>
            <person name="Dai X."/>
            <person name="Dawson M.W."/>
            <person name="Muller H.G."/>
            <person name="Kugler K."/>
            <person name="Rivarola-Duarte L."/>
            <person name="Spannagl M."/>
            <person name="Mayer K.F.X."/>
            <person name="Lu F.H."/>
            <person name="Bevan M.W."/>
            <person name="Leroy P."/>
            <person name="Li P."/>
            <person name="You F.M."/>
            <person name="Sun Q."/>
            <person name="Liu Z."/>
            <person name="Lyons E."/>
            <person name="Wicker T."/>
            <person name="Salzberg S.L."/>
            <person name="Devos K.M."/>
            <person name="Dvorak J."/>
        </authorList>
    </citation>
    <scope>NUCLEOTIDE SEQUENCE [LARGE SCALE GENOMIC DNA]</scope>
    <source>
        <strain evidence="2">cv. AL8/78</strain>
    </source>
</reference>
<evidence type="ECO:0000313" key="2">
    <source>
        <dbReference type="EnsemblPlants" id="AET5Gv21026000.1"/>
    </source>
</evidence>
<protein>
    <recommendedName>
        <fullName evidence="1">Retrotransposon gag domain-containing protein</fullName>
    </recommendedName>
</protein>
<evidence type="ECO:0000259" key="1">
    <source>
        <dbReference type="Pfam" id="PF03732"/>
    </source>
</evidence>
<dbReference type="Gramene" id="AET5Gv21026000.1">
    <property type="protein sequence ID" value="AET5Gv21026000.1"/>
    <property type="gene ID" value="AET5Gv21026000"/>
</dbReference>
<proteinExistence type="predicted"/>
<dbReference type="Pfam" id="PF03732">
    <property type="entry name" value="Retrotrans_gag"/>
    <property type="match status" value="1"/>
</dbReference>
<name>A0A453M3B5_AEGTS</name>
<reference evidence="3" key="1">
    <citation type="journal article" date="2014" name="Science">
        <title>Ancient hybridizations among the ancestral genomes of bread wheat.</title>
        <authorList>
            <consortium name="International Wheat Genome Sequencing Consortium,"/>
            <person name="Marcussen T."/>
            <person name="Sandve S.R."/>
            <person name="Heier L."/>
            <person name="Spannagl M."/>
            <person name="Pfeifer M."/>
            <person name="Jakobsen K.S."/>
            <person name="Wulff B.B."/>
            <person name="Steuernagel B."/>
            <person name="Mayer K.F."/>
            <person name="Olsen O.A."/>
        </authorList>
    </citation>
    <scope>NUCLEOTIDE SEQUENCE [LARGE SCALE GENOMIC DNA]</scope>
    <source>
        <strain evidence="3">cv. AL8/78</strain>
    </source>
</reference>
<dbReference type="STRING" id="200361.A0A453M3B5"/>
<dbReference type="Proteomes" id="UP000015105">
    <property type="component" value="Chromosome 5D"/>
</dbReference>
<sequence>MNFPKFDGTDMRIWLDGCDAYFALYDIPENFKVTSATLHLERDAAHWYHAFKLSVRWVYWVSFREAVLAEFDVNVHRETMRTLLLLKQKGTVEECKRELLQLVYQVKLYKPAVSDTFLVTRFMLGLKEELKGAVEIQFPITIAAAAAFAMVQEATLA</sequence>
<dbReference type="AlphaFoldDB" id="A0A453M3B5"/>
<reference evidence="2" key="4">
    <citation type="submission" date="2019-03" db="UniProtKB">
        <authorList>
            <consortium name="EnsemblPlants"/>
        </authorList>
    </citation>
    <scope>IDENTIFICATION</scope>
</reference>
<organism evidence="2 3">
    <name type="scientific">Aegilops tauschii subsp. strangulata</name>
    <name type="common">Goatgrass</name>
    <dbReference type="NCBI Taxonomy" id="200361"/>
    <lineage>
        <taxon>Eukaryota</taxon>
        <taxon>Viridiplantae</taxon>
        <taxon>Streptophyta</taxon>
        <taxon>Embryophyta</taxon>
        <taxon>Tracheophyta</taxon>
        <taxon>Spermatophyta</taxon>
        <taxon>Magnoliopsida</taxon>
        <taxon>Liliopsida</taxon>
        <taxon>Poales</taxon>
        <taxon>Poaceae</taxon>
        <taxon>BOP clade</taxon>
        <taxon>Pooideae</taxon>
        <taxon>Triticodae</taxon>
        <taxon>Triticeae</taxon>
        <taxon>Triticinae</taxon>
        <taxon>Aegilops</taxon>
    </lineage>
</organism>
<dbReference type="EnsemblPlants" id="AET5Gv21026000.1">
    <property type="protein sequence ID" value="AET5Gv21026000.1"/>
    <property type="gene ID" value="AET5Gv21026000"/>
</dbReference>